<dbReference type="OrthoDB" id="9790409at2"/>
<gene>
    <name evidence="2" type="ORF">C4K68_18990</name>
</gene>
<feature type="transmembrane region" description="Helical" evidence="1">
    <location>
        <begin position="106"/>
        <end position="130"/>
    </location>
</feature>
<feature type="transmembrane region" description="Helical" evidence="1">
    <location>
        <begin position="80"/>
        <end position="100"/>
    </location>
</feature>
<organism evidence="2 3">
    <name type="scientific">Proteobacteria bacterium 228</name>
    <dbReference type="NCBI Taxonomy" id="2083153"/>
    <lineage>
        <taxon>Bacteria</taxon>
        <taxon>Pseudomonadati</taxon>
        <taxon>Pseudomonadota</taxon>
    </lineage>
</organism>
<keyword evidence="1" id="KW-0472">Membrane</keyword>
<name>A0A2S5KLV2_9PROT</name>
<dbReference type="EMBL" id="PRLP01000072">
    <property type="protein sequence ID" value="PPC75720.1"/>
    <property type="molecule type" value="Genomic_DNA"/>
</dbReference>
<accession>A0A2S5KLV2</accession>
<proteinExistence type="predicted"/>
<dbReference type="Pfam" id="PF20398">
    <property type="entry name" value="DUF6691"/>
    <property type="match status" value="1"/>
</dbReference>
<dbReference type="InterPro" id="IPR046513">
    <property type="entry name" value="DUF6691"/>
</dbReference>
<dbReference type="Proteomes" id="UP000238196">
    <property type="component" value="Unassembled WGS sequence"/>
</dbReference>
<protein>
    <submittedName>
        <fullName evidence="2">Uncharacterized protein</fullName>
    </submittedName>
</protein>
<dbReference type="AlphaFoldDB" id="A0A2S5KLV2"/>
<evidence type="ECO:0000313" key="3">
    <source>
        <dbReference type="Proteomes" id="UP000238196"/>
    </source>
</evidence>
<evidence type="ECO:0000256" key="1">
    <source>
        <dbReference type="SAM" id="Phobius"/>
    </source>
</evidence>
<sequence>MKNLSSFISGLVFGIGLLLAGMANPAKVLGFLDLAGIWDPSLALVMGGAIAVGLVAFTLAKRRSDSLLQVRMQLPNSRVIDQPLVVGALLFGIGWGIAGVCPGPAIVAMGAGIPQALIFVAAMMTGMLAFELRKSYIQRKRAAHA</sequence>
<comment type="caution">
    <text evidence="2">The sequence shown here is derived from an EMBL/GenBank/DDBJ whole genome shotgun (WGS) entry which is preliminary data.</text>
</comment>
<keyword evidence="1" id="KW-1133">Transmembrane helix</keyword>
<evidence type="ECO:0000313" key="2">
    <source>
        <dbReference type="EMBL" id="PPC75720.1"/>
    </source>
</evidence>
<feature type="transmembrane region" description="Helical" evidence="1">
    <location>
        <begin position="41"/>
        <end position="60"/>
    </location>
</feature>
<keyword evidence="1" id="KW-0812">Transmembrane</keyword>
<reference evidence="2 3" key="1">
    <citation type="submission" date="2018-02" db="EMBL/GenBank/DDBJ databases">
        <title>novel marine gammaproteobacteria from coastal saline agro ecosystem.</title>
        <authorList>
            <person name="Krishnan R."/>
            <person name="Ramesh Kumar N."/>
        </authorList>
    </citation>
    <scope>NUCLEOTIDE SEQUENCE [LARGE SCALE GENOMIC DNA]</scope>
    <source>
        <strain evidence="2 3">228</strain>
    </source>
</reference>